<dbReference type="EMBL" id="PUIA01000057">
    <property type="protein sequence ID" value="PQO27637.1"/>
    <property type="molecule type" value="Genomic_DNA"/>
</dbReference>
<comment type="caution">
    <text evidence="3">The sequence shown here is derived from an EMBL/GenBank/DDBJ whole genome shotgun (WGS) entry which is preliminary data.</text>
</comment>
<name>A0A2S8F658_9BACT</name>
<keyword evidence="1" id="KW-0732">Signal</keyword>
<evidence type="ECO:0000259" key="2">
    <source>
        <dbReference type="Pfam" id="PF02836"/>
    </source>
</evidence>
<dbReference type="Pfam" id="PF02836">
    <property type="entry name" value="Glyco_hydro_2_C"/>
    <property type="match status" value="1"/>
</dbReference>
<proteinExistence type="predicted"/>
<dbReference type="InterPro" id="IPR008979">
    <property type="entry name" value="Galactose-bd-like_sf"/>
</dbReference>
<evidence type="ECO:0000256" key="1">
    <source>
        <dbReference type="SAM" id="SignalP"/>
    </source>
</evidence>
<dbReference type="GO" id="GO:0004553">
    <property type="term" value="F:hydrolase activity, hydrolyzing O-glycosyl compounds"/>
    <property type="evidence" value="ECO:0007669"/>
    <property type="project" value="InterPro"/>
</dbReference>
<feature type="chain" id="PRO_5015733221" description="Glycoside hydrolase family 2 catalytic domain-containing protein" evidence="1">
    <location>
        <begin position="22"/>
        <end position="599"/>
    </location>
</feature>
<dbReference type="RefSeq" id="WP_105356609.1">
    <property type="nucleotide sequence ID" value="NZ_PUIA01000057.1"/>
</dbReference>
<dbReference type="Gene3D" id="2.60.120.430">
    <property type="entry name" value="Galactose-binding lectin"/>
    <property type="match status" value="1"/>
</dbReference>
<protein>
    <recommendedName>
        <fullName evidence="2">Glycoside hydrolase family 2 catalytic domain-containing protein</fullName>
    </recommendedName>
</protein>
<evidence type="ECO:0000313" key="4">
    <source>
        <dbReference type="Proteomes" id="UP000240009"/>
    </source>
</evidence>
<dbReference type="SUPFAM" id="SSF51445">
    <property type="entry name" value="(Trans)glycosidases"/>
    <property type="match status" value="1"/>
</dbReference>
<evidence type="ECO:0000313" key="3">
    <source>
        <dbReference type="EMBL" id="PQO27637.1"/>
    </source>
</evidence>
<dbReference type="SUPFAM" id="SSF49785">
    <property type="entry name" value="Galactose-binding domain-like"/>
    <property type="match status" value="1"/>
</dbReference>
<dbReference type="Gene3D" id="3.20.20.80">
    <property type="entry name" value="Glycosidases"/>
    <property type="match status" value="1"/>
</dbReference>
<gene>
    <name evidence="3" type="ORF">C5Y96_19105</name>
</gene>
<dbReference type="OrthoDB" id="9762066at2"/>
<organism evidence="3 4">
    <name type="scientific">Blastopirellula marina</name>
    <dbReference type="NCBI Taxonomy" id="124"/>
    <lineage>
        <taxon>Bacteria</taxon>
        <taxon>Pseudomonadati</taxon>
        <taxon>Planctomycetota</taxon>
        <taxon>Planctomycetia</taxon>
        <taxon>Pirellulales</taxon>
        <taxon>Pirellulaceae</taxon>
        <taxon>Blastopirellula</taxon>
    </lineage>
</organism>
<dbReference type="InterPro" id="IPR006103">
    <property type="entry name" value="Glyco_hydro_2_cat"/>
</dbReference>
<dbReference type="GO" id="GO:0005975">
    <property type="term" value="P:carbohydrate metabolic process"/>
    <property type="evidence" value="ECO:0007669"/>
    <property type="project" value="InterPro"/>
</dbReference>
<sequence>MKWLWILSFLLTFTATQRLSAAEVKIAETKNGFQLLVDQKPFSIKGAGGDGDQALLAASGANSLRTWGIGNDTEARLDEAQKNGLKVALGIWLGHARHGFNYEDPAQVAKQLADTKAAVLKFKDHPALLLWGVGNEMEGFEATTDPQVWQAVNDIAKMIGEIDPHHPTMTVIAEIGGDKLPSIKKYCPDIDIVGINSYGGVQSIPERFAKARLEKPYVVTEFGPPGTWEIQNNEWGVPPELSSTEKANIYRAAYQKLAADPHCLGSFAFTWGFKQEATATWFGMFLPDGTKVAAVDAMTEAWSGQPPANLCPRIDQLEVVGKPIAEPNTTIEARLKVVDPEGKQPQVKWVLFREMDEFNTMGDYRPAPPTFPEAITKASSTGATVKMPQVPGRYRLFAYVHDGDGGGAVANVPLKVAGEVSMEDLARGRKVPVPFIIYADDMNGSPYVPAGYMGEASAIHLNEQSTSEPHSGKTCLQVTYNKGDGWGGVVWQSPANDWGDRPGGFDLSAADTLEFWARGEQGGEKVKFGFGLIDRDKPFYDTAKGEIEVTLKKEWQSFKIPLVRYNAGRIKTGFYWTLGGQGKPVMFYLDDIAFTKSEQ</sequence>
<dbReference type="AlphaFoldDB" id="A0A2S8F658"/>
<reference evidence="3 4" key="1">
    <citation type="submission" date="2018-02" db="EMBL/GenBank/DDBJ databases">
        <title>Comparative genomes isolates from brazilian mangrove.</title>
        <authorList>
            <person name="Araujo J.E."/>
            <person name="Taketani R.G."/>
            <person name="Silva M.C.P."/>
            <person name="Loureco M.V."/>
            <person name="Andreote F.D."/>
        </authorList>
    </citation>
    <scope>NUCLEOTIDE SEQUENCE [LARGE SCALE GENOMIC DNA]</scope>
    <source>
        <strain evidence="3 4">HEX-2 MGV</strain>
    </source>
</reference>
<dbReference type="Proteomes" id="UP000240009">
    <property type="component" value="Unassembled WGS sequence"/>
</dbReference>
<feature type="signal peptide" evidence="1">
    <location>
        <begin position="1"/>
        <end position="21"/>
    </location>
</feature>
<accession>A0A2S8F658</accession>
<feature type="domain" description="Glycoside hydrolase family 2 catalytic" evidence="2">
    <location>
        <begin position="78"/>
        <end position="223"/>
    </location>
</feature>
<dbReference type="InterPro" id="IPR017853">
    <property type="entry name" value="GH"/>
</dbReference>